<dbReference type="EMBL" id="CAJNAP010000001">
    <property type="protein sequence ID" value="CAE6485017.1"/>
    <property type="molecule type" value="Genomic_DNA"/>
</dbReference>
<feature type="binding site" description="axial binding residue" evidence="9">
    <location>
        <position position="89"/>
    </location>
    <ligand>
        <name>heme c</name>
        <dbReference type="ChEBI" id="CHEBI:61717"/>
        <label>1</label>
    </ligand>
    <ligandPart>
        <name>Fe</name>
        <dbReference type="ChEBI" id="CHEBI:18248"/>
    </ligandPart>
</feature>
<feature type="binding site" description="axial binding residue" evidence="9">
    <location>
        <position position="45"/>
    </location>
    <ligand>
        <name>heme c</name>
        <dbReference type="ChEBI" id="CHEBI:61717"/>
        <label>1</label>
    </ligand>
    <ligandPart>
        <name>Fe</name>
        <dbReference type="ChEBI" id="CHEBI:18248"/>
    </ligandPart>
</feature>
<dbReference type="PANTHER" id="PTHR33751:SF9">
    <property type="entry name" value="CYTOCHROME C4"/>
    <property type="match status" value="1"/>
</dbReference>
<feature type="domain" description="Cytochrome c" evidence="11">
    <location>
        <begin position="124"/>
        <end position="214"/>
    </location>
</feature>
<feature type="binding site" description="covalent" evidence="8">
    <location>
        <position position="41"/>
    </location>
    <ligand>
        <name>heme c</name>
        <dbReference type="ChEBI" id="CHEBI:61717"/>
        <label>1</label>
    </ligand>
</feature>
<evidence type="ECO:0000256" key="3">
    <source>
        <dbReference type="ARBA" id="ARBA00022617"/>
    </source>
</evidence>
<keyword evidence="4 9" id="KW-0479">Metal-binding</keyword>
<feature type="binding site" description="covalent" evidence="8">
    <location>
        <position position="44"/>
    </location>
    <ligand>
        <name>heme c</name>
        <dbReference type="ChEBI" id="CHEBI:61717"/>
        <label>1</label>
    </ligand>
</feature>
<gene>
    <name evidence="12" type="ORF">NMYAN_10237</name>
</gene>
<feature type="chain" id="PRO_5034394455" evidence="10">
    <location>
        <begin position="22"/>
        <end position="216"/>
    </location>
</feature>
<dbReference type="PIRSF" id="PIRSF000005">
    <property type="entry name" value="Cytochrome_c4"/>
    <property type="match status" value="1"/>
</dbReference>
<dbReference type="InterPro" id="IPR036909">
    <property type="entry name" value="Cyt_c-like_dom_sf"/>
</dbReference>
<evidence type="ECO:0000256" key="6">
    <source>
        <dbReference type="ARBA" id="ARBA00022982"/>
    </source>
</evidence>
<keyword evidence="2" id="KW-0813">Transport</keyword>
<dbReference type="Pfam" id="PF00034">
    <property type="entry name" value="Cytochrom_C"/>
    <property type="match status" value="2"/>
</dbReference>
<dbReference type="Proteomes" id="UP000601736">
    <property type="component" value="Unassembled WGS sequence"/>
</dbReference>
<dbReference type="Gene3D" id="1.10.760.10">
    <property type="entry name" value="Cytochrome c-like domain"/>
    <property type="match status" value="2"/>
</dbReference>
<protein>
    <submittedName>
        <fullName evidence="12">Cytochrome c4</fullName>
    </submittedName>
</protein>
<reference evidence="12" key="1">
    <citation type="submission" date="2021-02" db="EMBL/GenBank/DDBJ databases">
        <authorList>
            <person name="Han P."/>
        </authorList>
    </citation>
    <scope>NUCLEOTIDE SEQUENCE</scope>
    <source>
        <strain evidence="12">Nitrosomonas nitrosa 18-3D</strain>
    </source>
</reference>
<feature type="signal peptide" evidence="10">
    <location>
        <begin position="1"/>
        <end position="21"/>
    </location>
</feature>
<proteinExistence type="predicted"/>
<comment type="caution">
    <text evidence="12">The sequence shown here is derived from an EMBL/GenBank/DDBJ whole genome shotgun (WGS) entry which is preliminary data.</text>
</comment>
<dbReference type="PROSITE" id="PS51007">
    <property type="entry name" value="CYTC"/>
    <property type="match status" value="2"/>
</dbReference>
<evidence type="ECO:0000256" key="9">
    <source>
        <dbReference type="PIRSR" id="PIRSR000005-2"/>
    </source>
</evidence>
<dbReference type="SUPFAM" id="SSF46626">
    <property type="entry name" value="Cytochrome c"/>
    <property type="match status" value="2"/>
</dbReference>
<comment type="PTM">
    <text evidence="8">Binds 2 heme c groups covalently per subunit.</text>
</comment>
<evidence type="ECO:0000313" key="13">
    <source>
        <dbReference type="Proteomes" id="UP000601736"/>
    </source>
</evidence>
<keyword evidence="7 9" id="KW-0408">Iron</keyword>
<dbReference type="GO" id="GO:0005506">
    <property type="term" value="F:iron ion binding"/>
    <property type="evidence" value="ECO:0007669"/>
    <property type="project" value="InterPro"/>
</dbReference>
<dbReference type="InterPro" id="IPR050597">
    <property type="entry name" value="Cytochrome_c_Oxidase_Subunit"/>
</dbReference>
<evidence type="ECO:0000259" key="11">
    <source>
        <dbReference type="PROSITE" id="PS51007"/>
    </source>
</evidence>
<evidence type="ECO:0000256" key="8">
    <source>
        <dbReference type="PIRSR" id="PIRSR000005-1"/>
    </source>
</evidence>
<evidence type="ECO:0000313" key="12">
    <source>
        <dbReference type="EMBL" id="CAE6485017.1"/>
    </source>
</evidence>
<feature type="binding site" description="covalent" evidence="8">
    <location>
        <position position="148"/>
    </location>
    <ligand>
        <name>heme c</name>
        <dbReference type="ChEBI" id="CHEBI:61717"/>
        <label>2</label>
    </ligand>
</feature>
<comment type="subcellular location">
    <subcellularLocation>
        <location evidence="1">Periplasm</location>
    </subcellularLocation>
</comment>
<dbReference type="GO" id="GO:0020037">
    <property type="term" value="F:heme binding"/>
    <property type="evidence" value="ECO:0007669"/>
    <property type="project" value="InterPro"/>
</dbReference>
<feature type="binding site" description="axial binding residue" evidence="9">
    <location>
        <position position="191"/>
    </location>
    <ligand>
        <name>heme c</name>
        <dbReference type="ChEBI" id="CHEBI:61717"/>
        <label>2</label>
    </ligand>
    <ligandPart>
        <name>Fe</name>
        <dbReference type="ChEBI" id="CHEBI:18248"/>
    </ligandPart>
</feature>
<organism evidence="12 13">
    <name type="scientific">Nitrosomonas nitrosa</name>
    <dbReference type="NCBI Taxonomy" id="52442"/>
    <lineage>
        <taxon>Bacteria</taxon>
        <taxon>Pseudomonadati</taxon>
        <taxon>Pseudomonadota</taxon>
        <taxon>Betaproteobacteria</taxon>
        <taxon>Nitrosomonadales</taxon>
        <taxon>Nitrosomonadaceae</taxon>
        <taxon>Nitrosomonas</taxon>
    </lineage>
</organism>
<dbReference type="InterPro" id="IPR024167">
    <property type="entry name" value="Cytochrome_c4-like"/>
</dbReference>
<sequence>MRIIKNTAIIFALIFSNQIFAQTPGFQGDPEKGKEIATGVCAGCHNADGNSIIPINPSLAGQHAEYITKQLMDFKVEGNARAKRDNPVMASMVAALSVEDMKNLGAYYAKQKTNPVPATSDDESLLELGKRVYNSGNLENNVPACSSCHSPNGAGIPPHYPKLAGQHTAYTISQLEAFRQGSRTNDMNNAMQMIVLRMSVQEKKAVAEYISTLATN</sequence>
<evidence type="ECO:0000256" key="10">
    <source>
        <dbReference type="SAM" id="SignalP"/>
    </source>
</evidence>
<keyword evidence="5" id="KW-0574">Periplasm</keyword>
<accession>A0A8H8YWQ5</accession>
<keyword evidence="10" id="KW-0732">Signal</keyword>
<feature type="binding site" description="covalent" evidence="8">
    <location>
        <position position="145"/>
    </location>
    <ligand>
        <name>heme c</name>
        <dbReference type="ChEBI" id="CHEBI:61717"/>
        <label>2</label>
    </ligand>
</feature>
<keyword evidence="3 8" id="KW-0349">Heme</keyword>
<dbReference type="AlphaFoldDB" id="A0A8H8YWQ5"/>
<keyword evidence="6" id="KW-0249">Electron transport</keyword>
<dbReference type="InterPro" id="IPR009056">
    <property type="entry name" value="Cyt_c-like_dom"/>
</dbReference>
<evidence type="ECO:0000256" key="2">
    <source>
        <dbReference type="ARBA" id="ARBA00022448"/>
    </source>
</evidence>
<evidence type="ECO:0000256" key="7">
    <source>
        <dbReference type="ARBA" id="ARBA00023004"/>
    </source>
</evidence>
<dbReference type="GO" id="GO:0042597">
    <property type="term" value="C:periplasmic space"/>
    <property type="evidence" value="ECO:0007669"/>
    <property type="project" value="UniProtKB-SubCell"/>
</dbReference>
<name>A0A8H8YWQ5_9PROT</name>
<feature type="binding site" description="axial binding residue" evidence="9">
    <location>
        <position position="149"/>
    </location>
    <ligand>
        <name>heme c</name>
        <dbReference type="ChEBI" id="CHEBI:61717"/>
        <label>2</label>
    </ligand>
    <ligandPart>
        <name>Fe</name>
        <dbReference type="ChEBI" id="CHEBI:18248"/>
    </ligandPart>
</feature>
<dbReference type="GO" id="GO:0009055">
    <property type="term" value="F:electron transfer activity"/>
    <property type="evidence" value="ECO:0007669"/>
    <property type="project" value="InterPro"/>
</dbReference>
<evidence type="ECO:0000256" key="1">
    <source>
        <dbReference type="ARBA" id="ARBA00004418"/>
    </source>
</evidence>
<dbReference type="PANTHER" id="PTHR33751">
    <property type="entry name" value="CBB3-TYPE CYTOCHROME C OXIDASE SUBUNIT FIXP"/>
    <property type="match status" value="1"/>
</dbReference>
<evidence type="ECO:0000256" key="4">
    <source>
        <dbReference type="ARBA" id="ARBA00022723"/>
    </source>
</evidence>
<feature type="domain" description="Cytochrome c" evidence="11">
    <location>
        <begin position="28"/>
        <end position="112"/>
    </location>
</feature>
<evidence type="ECO:0000256" key="5">
    <source>
        <dbReference type="ARBA" id="ARBA00022764"/>
    </source>
</evidence>